<dbReference type="OrthoDB" id="9965397at2"/>
<dbReference type="Proteomes" id="UP000293289">
    <property type="component" value="Unassembled WGS sequence"/>
</dbReference>
<gene>
    <name evidence="3" type="ORF">EV187_3412</name>
</gene>
<evidence type="ECO:0000256" key="2">
    <source>
        <dbReference type="SAM" id="Phobius"/>
    </source>
</evidence>
<organism evidence="3 4">
    <name type="scientific">Agromyces ramosus</name>
    <dbReference type="NCBI Taxonomy" id="33879"/>
    <lineage>
        <taxon>Bacteria</taxon>
        <taxon>Bacillati</taxon>
        <taxon>Actinomycetota</taxon>
        <taxon>Actinomycetes</taxon>
        <taxon>Micrococcales</taxon>
        <taxon>Microbacteriaceae</taxon>
        <taxon>Agromyces</taxon>
    </lineage>
</organism>
<reference evidence="3 4" key="1">
    <citation type="submission" date="2019-02" db="EMBL/GenBank/DDBJ databases">
        <title>Genomic Encyclopedia of Type Strains, Phase IV (KMG-IV): sequencing the most valuable type-strain genomes for metagenomic binning, comparative biology and taxonomic classification.</title>
        <authorList>
            <person name="Goeker M."/>
        </authorList>
    </citation>
    <scope>NUCLEOTIDE SEQUENCE [LARGE SCALE GENOMIC DNA]</scope>
    <source>
        <strain evidence="3 4">DSM 43045</strain>
    </source>
</reference>
<comment type="caution">
    <text evidence="3">The sequence shown here is derived from an EMBL/GenBank/DDBJ whole genome shotgun (WGS) entry which is preliminary data.</text>
</comment>
<keyword evidence="4" id="KW-1185">Reference proteome</keyword>
<feature type="transmembrane region" description="Helical" evidence="2">
    <location>
        <begin position="63"/>
        <end position="85"/>
    </location>
</feature>
<keyword evidence="2" id="KW-0812">Transmembrane</keyword>
<feature type="region of interest" description="Disordered" evidence="1">
    <location>
        <begin position="172"/>
        <end position="195"/>
    </location>
</feature>
<evidence type="ECO:0000313" key="4">
    <source>
        <dbReference type="Proteomes" id="UP000293289"/>
    </source>
</evidence>
<dbReference type="AlphaFoldDB" id="A0A4Q7M694"/>
<name>A0A4Q7M694_9MICO</name>
<keyword evidence="2" id="KW-1133">Transmembrane helix</keyword>
<accession>A0A4Q7M694</accession>
<dbReference type="EMBL" id="SGWY01000004">
    <property type="protein sequence ID" value="RZS63506.1"/>
    <property type="molecule type" value="Genomic_DNA"/>
</dbReference>
<proteinExistence type="predicted"/>
<feature type="transmembrane region" description="Helical" evidence="2">
    <location>
        <begin position="91"/>
        <end position="112"/>
    </location>
</feature>
<feature type="compositionally biased region" description="Basic and acidic residues" evidence="1">
    <location>
        <begin position="186"/>
        <end position="195"/>
    </location>
</feature>
<sequence length="195" mass="18259">MNALTTLARTWPMLSALGGGLVLLALAAGAGGTAGVALAGTGIGGLGWGLLSLRAGRAIAPAVALGVGAAVLVGAGALVGTGLAASTGVAVGPLVAASAFIGVVAVHSAFVVRRGSRAAARTIPHPTRPADAAPQPAVDGRLSLAGLVAGALLVAGLATPALAATEAGELAVPHGEHGGTGTSVTDVDHGGDGHH</sequence>
<protein>
    <submittedName>
        <fullName evidence="3">Uncharacterized protein</fullName>
    </submittedName>
</protein>
<dbReference type="RefSeq" id="WP_130354261.1">
    <property type="nucleotide sequence ID" value="NZ_SGWY01000004.1"/>
</dbReference>
<feature type="transmembrane region" description="Helical" evidence="2">
    <location>
        <begin position="20"/>
        <end position="51"/>
    </location>
</feature>
<evidence type="ECO:0000313" key="3">
    <source>
        <dbReference type="EMBL" id="RZS63506.1"/>
    </source>
</evidence>
<keyword evidence="2" id="KW-0472">Membrane</keyword>
<evidence type="ECO:0000256" key="1">
    <source>
        <dbReference type="SAM" id="MobiDB-lite"/>
    </source>
</evidence>